<organism evidence="1 2">
    <name type="scientific">Mycolicibacterium insubricum</name>
    <dbReference type="NCBI Taxonomy" id="444597"/>
    <lineage>
        <taxon>Bacteria</taxon>
        <taxon>Bacillati</taxon>
        <taxon>Actinomycetota</taxon>
        <taxon>Actinomycetes</taxon>
        <taxon>Mycobacteriales</taxon>
        <taxon>Mycobacteriaceae</taxon>
        <taxon>Mycolicibacterium</taxon>
    </lineage>
</organism>
<name>A0A1X0DH08_9MYCO</name>
<gene>
    <name evidence="1" type="ORF">BST26_07855</name>
</gene>
<dbReference type="Pfam" id="PF14534">
    <property type="entry name" value="DUF4440"/>
    <property type="match status" value="1"/>
</dbReference>
<dbReference type="RefSeq" id="WP_083030217.1">
    <property type="nucleotide sequence ID" value="NZ_AP022618.1"/>
</dbReference>
<keyword evidence="2" id="KW-1185">Reference proteome</keyword>
<protein>
    <submittedName>
        <fullName evidence="1">DUF4440 domain-containing protein</fullName>
    </submittedName>
</protein>
<evidence type="ECO:0000313" key="1">
    <source>
        <dbReference type="EMBL" id="ORA71449.1"/>
    </source>
</evidence>
<dbReference type="STRING" id="444597.BST26_07855"/>
<proteinExistence type="predicted"/>
<dbReference type="PROSITE" id="PS51257">
    <property type="entry name" value="PROKAR_LIPOPROTEIN"/>
    <property type="match status" value="1"/>
</dbReference>
<dbReference type="AlphaFoldDB" id="A0A1X0DH08"/>
<dbReference type="InterPro" id="IPR027843">
    <property type="entry name" value="DUF4440"/>
</dbReference>
<dbReference type="Gene3D" id="3.10.450.50">
    <property type="match status" value="1"/>
</dbReference>
<accession>A0A1X0DH08</accession>
<reference evidence="1 2" key="1">
    <citation type="submission" date="2016-12" db="EMBL/GenBank/DDBJ databases">
        <title>The new phylogeny of genus Mycobacterium.</title>
        <authorList>
            <person name="Tortoli E."/>
            <person name="Trovato A."/>
            <person name="Cirillo D.M."/>
        </authorList>
    </citation>
    <scope>NUCLEOTIDE SEQUENCE [LARGE SCALE GENOMIC DNA]</scope>
    <source>
        <strain evidence="1 2">DSM 45130</strain>
    </source>
</reference>
<sequence>MRKPQAAATSLGLIVLGLTLLGCSRPQAPDRDTENDSAAIESALRQWSHDFTARNLPAVCGLFADDAVLAYPGAPDRDRKAFCNQIGALFADPAKHYSYAEPEISGILVDGDLAVVRLVWTLTTSDVSDAVVDTSREDGLDVFRRQPDGTWKIYVSHAFPR</sequence>
<comment type="caution">
    <text evidence="1">The sequence shown here is derived from an EMBL/GenBank/DDBJ whole genome shotgun (WGS) entry which is preliminary data.</text>
</comment>
<dbReference type="InterPro" id="IPR032710">
    <property type="entry name" value="NTF2-like_dom_sf"/>
</dbReference>
<dbReference type="EMBL" id="MVHS01000013">
    <property type="protein sequence ID" value="ORA71449.1"/>
    <property type="molecule type" value="Genomic_DNA"/>
</dbReference>
<evidence type="ECO:0000313" key="2">
    <source>
        <dbReference type="Proteomes" id="UP000192801"/>
    </source>
</evidence>
<dbReference type="SUPFAM" id="SSF54427">
    <property type="entry name" value="NTF2-like"/>
    <property type="match status" value="1"/>
</dbReference>
<dbReference type="Proteomes" id="UP000192801">
    <property type="component" value="Unassembled WGS sequence"/>
</dbReference>